<dbReference type="GO" id="GO:0005548">
    <property type="term" value="F:phospholipid transporter activity"/>
    <property type="evidence" value="ECO:0007669"/>
    <property type="project" value="TreeGrafter"/>
</dbReference>
<dbReference type="AlphaFoldDB" id="A0A1W1C531"/>
<dbReference type="PANTHER" id="PTHR30188">
    <property type="entry name" value="ABC TRANSPORTER PERMEASE PROTEIN-RELATED"/>
    <property type="match status" value="1"/>
</dbReference>
<organism evidence="3">
    <name type="scientific">hydrothermal vent metagenome</name>
    <dbReference type="NCBI Taxonomy" id="652676"/>
    <lineage>
        <taxon>unclassified sequences</taxon>
        <taxon>metagenomes</taxon>
        <taxon>ecological metagenomes</taxon>
    </lineage>
</organism>
<feature type="transmembrane region" description="Helical" evidence="1">
    <location>
        <begin position="191"/>
        <end position="209"/>
    </location>
</feature>
<evidence type="ECO:0000259" key="2">
    <source>
        <dbReference type="PROSITE" id="PS50801"/>
    </source>
</evidence>
<reference evidence="3" key="1">
    <citation type="submission" date="2016-10" db="EMBL/GenBank/DDBJ databases">
        <authorList>
            <person name="de Groot N.N."/>
        </authorList>
    </citation>
    <scope>NUCLEOTIDE SEQUENCE</scope>
</reference>
<protein>
    <submittedName>
        <fullName evidence="3">FIG00761799: membrane protein</fullName>
    </submittedName>
</protein>
<dbReference type="Pfam" id="PF01740">
    <property type="entry name" value="STAS"/>
    <property type="match status" value="1"/>
</dbReference>
<dbReference type="InterPro" id="IPR036513">
    <property type="entry name" value="STAS_dom_sf"/>
</dbReference>
<dbReference type="CDD" id="cd07043">
    <property type="entry name" value="STAS_anti-anti-sigma_factors"/>
    <property type="match status" value="1"/>
</dbReference>
<dbReference type="SUPFAM" id="SSF52091">
    <property type="entry name" value="SpoIIaa-like"/>
    <property type="match status" value="1"/>
</dbReference>
<dbReference type="PROSITE" id="PS50801">
    <property type="entry name" value="STAS"/>
    <property type="match status" value="1"/>
</dbReference>
<dbReference type="EMBL" id="FPHF01000058">
    <property type="protein sequence ID" value="SFV60869.1"/>
    <property type="molecule type" value="Genomic_DNA"/>
</dbReference>
<dbReference type="PANTHER" id="PTHR30188:SF3">
    <property type="entry name" value="ABC TRANSPORTER PERMEASE"/>
    <property type="match status" value="1"/>
</dbReference>
<gene>
    <name evidence="3" type="ORF">MNB_SM-4-233</name>
</gene>
<dbReference type="NCBIfam" id="TIGR00056">
    <property type="entry name" value="MlaE family lipid ABC transporter permease subunit"/>
    <property type="match status" value="1"/>
</dbReference>
<feature type="domain" description="STAS" evidence="2">
    <location>
        <begin position="16"/>
        <end position="95"/>
    </location>
</feature>
<evidence type="ECO:0000313" key="3">
    <source>
        <dbReference type="EMBL" id="SFV60869.1"/>
    </source>
</evidence>
<keyword evidence="1" id="KW-1133">Transmembrane helix</keyword>
<feature type="transmembrane region" description="Helical" evidence="1">
    <location>
        <begin position="124"/>
        <end position="145"/>
    </location>
</feature>
<dbReference type="Pfam" id="PF02405">
    <property type="entry name" value="MlaE"/>
    <property type="match status" value="1"/>
</dbReference>
<feature type="transmembrane region" description="Helical" evidence="1">
    <location>
        <begin position="311"/>
        <end position="331"/>
    </location>
</feature>
<proteinExistence type="predicted"/>
<evidence type="ECO:0000256" key="1">
    <source>
        <dbReference type="SAM" id="Phobius"/>
    </source>
</evidence>
<dbReference type="InterPro" id="IPR002645">
    <property type="entry name" value="STAS_dom"/>
</dbReference>
<dbReference type="InterPro" id="IPR003453">
    <property type="entry name" value="ABC_MlaE_roteobac"/>
</dbReference>
<dbReference type="InterPro" id="IPR030802">
    <property type="entry name" value="Permease_MalE"/>
</dbReference>
<feature type="transmembrane region" description="Helical" evidence="1">
    <location>
        <begin position="351"/>
        <end position="372"/>
    </location>
</feature>
<feature type="transmembrane region" description="Helical" evidence="1">
    <location>
        <begin position="253"/>
        <end position="274"/>
    </location>
</feature>
<keyword evidence="1" id="KW-0812">Transmembrane</keyword>
<feature type="transmembrane region" description="Helical" evidence="1">
    <location>
        <begin position="165"/>
        <end position="184"/>
    </location>
</feature>
<sequence>MASNLTKNIQGDKLSISFSGELTLYTIAALQKKIDSISFNEVNLVVLDLHKVLYLDTAAAIFIVKLEEDYNTKSRKTTIICLNKKILSTLELVKMQRIITNLETKIDDTKDLSLENNFIKINKFFHSFLSFMDFFGKLFLTQLYYLKSFAHIRFKEIAFELNESAIKALGIVALTSFLIGLVVAYQSAYQLKLYGANIFIVDMLGISILRELAPLITAIVIAGRSGSAFTAQIGAMKITQELDAMKTMGFDPFVFLVMPRIIALMIAMPLLIFVADIMGIFGGMIVSEIDLDISYELFLERFREVVDIKHFLIGIIKGPFFAFLIASIGIYRGLIVKNDTQSIGLNTTKSVVESIFAVIVCDALFSIALTNLGI</sequence>
<keyword evidence="1" id="KW-0472">Membrane</keyword>
<accession>A0A1W1C531</accession>
<dbReference type="Gene3D" id="3.30.750.24">
    <property type="entry name" value="STAS domain"/>
    <property type="match status" value="1"/>
</dbReference>
<dbReference type="GO" id="GO:0043190">
    <property type="term" value="C:ATP-binding cassette (ABC) transporter complex"/>
    <property type="evidence" value="ECO:0007669"/>
    <property type="project" value="InterPro"/>
</dbReference>
<name>A0A1W1C531_9ZZZZ</name>